<dbReference type="InterPro" id="IPR001173">
    <property type="entry name" value="Glyco_trans_2-like"/>
</dbReference>
<evidence type="ECO:0000256" key="1">
    <source>
        <dbReference type="ARBA" id="ARBA00004776"/>
    </source>
</evidence>
<dbReference type="RefSeq" id="WP_366180475.1">
    <property type="nucleotide sequence ID" value="NZ_CP159989.1"/>
</dbReference>
<evidence type="ECO:0000256" key="3">
    <source>
        <dbReference type="ARBA" id="ARBA00022676"/>
    </source>
</evidence>
<feature type="region of interest" description="Disordered" evidence="5">
    <location>
        <begin position="1"/>
        <end position="25"/>
    </location>
</feature>
<evidence type="ECO:0000256" key="4">
    <source>
        <dbReference type="ARBA" id="ARBA00022679"/>
    </source>
</evidence>
<dbReference type="EC" id="2.4.-.-" evidence="7"/>
<evidence type="ECO:0000256" key="5">
    <source>
        <dbReference type="SAM" id="MobiDB-lite"/>
    </source>
</evidence>
<keyword evidence="3 7" id="KW-0328">Glycosyltransferase</keyword>
<dbReference type="EMBL" id="CP159989">
    <property type="protein sequence ID" value="XCP82230.1"/>
    <property type="molecule type" value="Genomic_DNA"/>
</dbReference>
<reference evidence="7" key="1">
    <citation type="submission" date="2024-05" db="EMBL/GenBank/DDBJ databases">
        <title>Draft genome assemblies of 36 bacteria isolated from hibernating arctic ground squirrels.</title>
        <authorList>
            <person name="McKee H."/>
            <person name="Mullen L."/>
            <person name="Drown D.M."/>
            <person name="Duddleston K.N."/>
        </authorList>
    </citation>
    <scope>NUCLEOTIDE SEQUENCE</scope>
    <source>
        <strain evidence="7">AR004</strain>
    </source>
</reference>
<evidence type="ECO:0000313" key="7">
    <source>
        <dbReference type="EMBL" id="XCP82230.1"/>
    </source>
</evidence>
<evidence type="ECO:0000256" key="2">
    <source>
        <dbReference type="ARBA" id="ARBA00006739"/>
    </source>
</evidence>
<comment type="similarity">
    <text evidence="2">Belongs to the glycosyltransferase 2 family.</text>
</comment>
<dbReference type="AlphaFoldDB" id="A0AAU8N0Q4"/>
<keyword evidence="4 7" id="KW-0808">Transferase</keyword>
<comment type="pathway">
    <text evidence="1">Cell wall biogenesis; cell wall polysaccharide biosynthesis.</text>
</comment>
<dbReference type="Pfam" id="PF00535">
    <property type="entry name" value="Glycos_transf_2"/>
    <property type="match status" value="1"/>
</dbReference>
<dbReference type="GO" id="GO:0016757">
    <property type="term" value="F:glycosyltransferase activity"/>
    <property type="evidence" value="ECO:0007669"/>
    <property type="project" value="UniProtKB-KW"/>
</dbReference>
<dbReference type="CDD" id="cd00761">
    <property type="entry name" value="Glyco_tranf_GTA_type"/>
    <property type="match status" value="1"/>
</dbReference>
<proteinExistence type="inferred from homology"/>
<sequence>MSAGAMRGAAPQEGPGAAAGAAGGPPSAESVPLVVAIPTHKRPEGLERAVGTVLPQITAIVSDASSPVSRAELLVIDNDPAASARATAERLAAGPGGSALRYVVEERPGVAAVRNRALDEAADARLLVFIDDDEEARENWLSSLVGLWAREGAQAVAGHVLPAYDAEPEAWVREGGFFVRATWPTGTARPASASNCLLLDLDFLRARGLRFDERFGATGGEDTLLTRSLVAAGGTLLWCAEAQVVDHVPAQRLDRAWILRRQRAHAANSVRVDLALAGSGSRAARARIRGRALIGGAARVVAGAGRGVAGIILRSTSHRARGARLMARGTGLASAALGGSGHAEYGRS</sequence>
<accession>A0AAU8N0Q4</accession>
<feature type="compositionally biased region" description="Low complexity" evidence="5">
    <location>
        <begin position="8"/>
        <end position="25"/>
    </location>
</feature>
<name>A0AAU8N0Q4_9ACTO</name>
<dbReference type="PANTHER" id="PTHR43179">
    <property type="entry name" value="RHAMNOSYLTRANSFERASE WBBL"/>
    <property type="match status" value="1"/>
</dbReference>
<dbReference type="PANTHER" id="PTHR43179:SF12">
    <property type="entry name" value="GALACTOFURANOSYLTRANSFERASE GLFT2"/>
    <property type="match status" value="1"/>
</dbReference>
<gene>
    <name evidence="7" type="ORF">ABXS69_09830</name>
</gene>
<dbReference type="Gene3D" id="3.90.550.10">
    <property type="entry name" value="Spore Coat Polysaccharide Biosynthesis Protein SpsA, Chain A"/>
    <property type="match status" value="1"/>
</dbReference>
<protein>
    <submittedName>
        <fullName evidence="7">Glycosyltransferase family 2 protein</fullName>
        <ecNumber evidence="7">2.4.-.-</ecNumber>
    </submittedName>
</protein>
<dbReference type="InterPro" id="IPR029044">
    <property type="entry name" value="Nucleotide-diphossugar_trans"/>
</dbReference>
<dbReference type="SUPFAM" id="SSF53448">
    <property type="entry name" value="Nucleotide-diphospho-sugar transferases"/>
    <property type="match status" value="1"/>
</dbReference>
<organism evidence="7">
    <name type="scientific">Actinomyces timonensis</name>
    <dbReference type="NCBI Taxonomy" id="1288391"/>
    <lineage>
        <taxon>Bacteria</taxon>
        <taxon>Bacillati</taxon>
        <taxon>Actinomycetota</taxon>
        <taxon>Actinomycetes</taxon>
        <taxon>Actinomycetales</taxon>
        <taxon>Actinomycetaceae</taxon>
        <taxon>Actinomyces</taxon>
    </lineage>
</organism>
<feature type="domain" description="Glycosyltransferase 2-like" evidence="6">
    <location>
        <begin position="35"/>
        <end position="174"/>
    </location>
</feature>
<evidence type="ECO:0000259" key="6">
    <source>
        <dbReference type="Pfam" id="PF00535"/>
    </source>
</evidence>